<keyword evidence="1" id="KW-0732">Signal</keyword>
<evidence type="ECO:0000259" key="3">
    <source>
        <dbReference type="Pfam" id="PF25183"/>
    </source>
</evidence>
<dbReference type="OrthoDB" id="97893at2"/>
<organism evidence="4 5">
    <name type="scientific">Luteitalea pratensis</name>
    <dbReference type="NCBI Taxonomy" id="1855912"/>
    <lineage>
        <taxon>Bacteria</taxon>
        <taxon>Pseudomonadati</taxon>
        <taxon>Acidobacteriota</taxon>
        <taxon>Vicinamibacteria</taxon>
        <taxon>Vicinamibacterales</taxon>
        <taxon>Vicinamibacteraceae</taxon>
        <taxon>Luteitalea</taxon>
    </lineage>
</organism>
<accession>A0A143PL63</accession>
<keyword evidence="4" id="KW-0675">Receptor</keyword>
<dbReference type="RefSeq" id="WP_110170368.1">
    <property type="nucleotide sequence ID" value="NZ_CP015136.1"/>
</dbReference>
<dbReference type="Gene3D" id="2.60.40.1120">
    <property type="entry name" value="Carboxypeptidase-like, regulatory domain"/>
    <property type="match status" value="1"/>
</dbReference>
<dbReference type="SUPFAM" id="SSF56935">
    <property type="entry name" value="Porins"/>
    <property type="match status" value="1"/>
</dbReference>
<dbReference type="InterPro" id="IPR008969">
    <property type="entry name" value="CarboxyPept-like_regulatory"/>
</dbReference>
<sequence length="1171" mass="128816" precursor="true">MSARRLAAALCALLLASTTASAQVVAGSISGTTIDAQGGVVPGVNIVIVNESTLEERSTVTNDRGEFQLTNLMPGRYTVRATLESFRTHERQNVVLSAGERLSVGNVTMDVGAVGETVVVEARGAHVNVAETQHAGVITANQIEQVQVLGRDVTSIMRLLPGVRYEQTVDSLGMSFGTDVPNVGGARRDWSNVVVDGLVANEAGNSGLMSQQINLDAIAEVRVLLNTYRAEYGRAGGGQVQIVSKAGGANYRGNLYYYGRHESLNANDFFRNRQGVAKPPYRFNTYGANLGGPVPKAKNLYFFYSLEAPLVKRPGPLRNWTMPTDAEMRGDFSQTLDSQGRLINIRDPQREGACNAVTGGPGCFPGNIIPANRINQNGFNLLNMLPRATNFDRNFTQGNFNHSTQSNADNPKMNNIVRVDWRPTANDSFYFTFKDWYSDQRGSEITAGPSQWGFFNTHYLNTDRGGSVNYTKILRPNLIMDTDFGIRTQTEQFYPLTDGDWDRINRSNVGFNVGQFNPQLNPRNVIPKVQFGLTNSPNFNYDNRLVDQGQGWITSIRSNLSWIKGSHSFKTGFYFEQSRNSEGNGGVGAGPWAGQFNFATDVNNPLDSNYAFANALLGNFRDYTEIDAFSEVEGYRYITEFYVQDTWKAASRLTVDYGVRFLKYTPWYSTLPAAEFVPERWDPALAPRLYEPARINGQNVALDPVTGETKPNVFVGSFVPGTGDRYNGMVTSDAGYPRGFRDSRGLELEPRFGLAWDIMGDQKMALHASAGLYHNSFINANTLDALARNPPAQNTPSIFYSSFDTFLGAGQQGAFSNRPSNVFGLQRDAKTPMAYNYSVGVQRELGWGTVLDVTYAGSQTRNLEMNVQLNRVPDGARFVDLNPQNANPQNPTSAKPAEFLRPYRGYGNIDIREHFGRSSYNSLQVQLNRRYINGLQFAVAYTLAKTVGDGSADNNNINSAGVFNPARPGAAWNDRPDTSTQLHNLVLNYTWDVPNGSRLMDNALGRGLLDGWQMSGDTAFVSGDWAGLSQPTTTDNADLTGGDQGTRATITGDPLCSGNCDLSPGGTGSFFNVSSFARNARGDFGNAEATFYRRPRIIVTNFSMFKNFGLGGSRRLQVRWEMYNVFNQVNWSSIDTTPRFNPAGEQVNAAFGQATAARAPRIMQGALRFSF</sequence>
<feature type="domain" description="TonB-dependent receptor plug" evidence="2">
    <location>
        <begin position="133"/>
        <end position="237"/>
    </location>
</feature>
<dbReference type="EMBL" id="CP015136">
    <property type="protein sequence ID" value="AMY08534.1"/>
    <property type="molecule type" value="Genomic_DNA"/>
</dbReference>
<evidence type="ECO:0000256" key="1">
    <source>
        <dbReference type="SAM" id="SignalP"/>
    </source>
</evidence>
<feature type="signal peptide" evidence="1">
    <location>
        <begin position="1"/>
        <end position="22"/>
    </location>
</feature>
<dbReference type="STRING" id="1855912.LuPra_01735"/>
<name>A0A143PL63_LUTPR</name>
<dbReference type="Proteomes" id="UP000076079">
    <property type="component" value="Chromosome"/>
</dbReference>
<evidence type="ECO:0000313" key="5">
    <source>
        <dbReference type="Proteomes" id="UP000076079"/>
    </source>
</evidence>
<dbReference type="InterPro" id="IPR012910">
    <property type="entry name" value="Plug_dom"/>
</dbReference>
<evidence type="ECO:0000259" key="2">
    <source>
        <dbReference type="Pfam" id="PF07715"/>
    </source>
</evidence>
<dbReference type="Pfam" id="PF07715">
    <property type="entry name" value="Plug"/>
    <property type="match status" value="1"/>
</dbReference>
<evidence type="ECO:0000313" key="4">
    <source>
        <dbReference type="EMBL" id="AMY08534.1"/>
    </source>
</evidence>
<dbReference type="InterPro" id="IPR037066">
    <property type="entry name" value="Plug_dom_sf"/>
</dbReference>
<feature type="domain" description="TonB-dependent transporter Oar-like beta-barrel" evidence="3">
    <location>
        <begin position="243"/>
        <end position="1164"/>
    </location>
</feature>
<dbReference type="InterPro" id="IPR057601">
    <property type="entry name" value="Oar-like_b-barrel"/>
</dbReference>
<feature type="chain" id="PRO_5007511569" evidence="1">
    <location>
        <begin position="23"/>
        <end position="1171"/>
    </location>
</feature>
<protein>
    <submittedName>
        <fullName evidence="4">TonB-dependent Receptor Plug Domain protein</fullName>
    </submittedName>
</protein>
<gene>
    <name evidence="4" type="ORF">LuPra_01735</name>
</gene>
<dbReference type="Gene3D" id="2.170.130.10">
    <property type="entry name" value="TonB-dependent receptor, plug domain"/>
    <property type="match status" value="1"/>
</dbReference>
<dbReference type="Pfam" id="PF25183">
    <property type="entry name" value="OMP_b-brl_4"/>
    <property type="match status" value="1"/>
</dbReference>
<proteinExistence type="predicted"/>
<dbReference type="Pfam" id="PF13620">
    <property type="entry name" value="CarboxypepD_reg"/>
    <property type="match status" value="1"/>
</dbReference>
<dbReference type="KEGG" id="abac:LuPra_01735"/>
<reference evidence="4 5" key="1">
    <citation type="journal article" date="2016" name="Genome Announc.">
        <title>First Complete Genome Sequence of a Subdivision 6 Acidobacterium Strain.</title>
        <authorList>
            <person name="Huang S."/>
            <person name="Vieira S."/>
            <person name="Bunk B."/>
            <person name="Riedel T."/>
            <person name="Sproer C."/>
            <person name="Overmann J."/>
        </authorList>
    </citation>
    <scope>NUCLEOTIDE SEQUENCE [LARGE SCALE GENOMIC DNA]</scope>
    <source>
        <strain evidence="5">DSM 100886 HEG_-6_39</strain>
    </source>
</reference>
<dbReference type="AlphaFoldDB" id="A0A143PL63"/>
<reference evidence="5" key="2">
    <citation type="submission" date="2016-04" db="EMBL/GenBank/DDBJ databases">
        <title>First Complete Genome Sequence of a Subdivision 6 Acidobacterium.</title>
        <authorList>
            <person name="Huang S."/>
            <person name="Vieira S."/>
            <person name="Bunk B."/>
            <person name="Riedel T."/>
            <person name="Sproeer C."/>
            <person name="Overmann J."/>
        </authorList>
    </citation>
    <scope>NUCLEOTIDE SEQUENCE [LARGE SCALE GENOMIC DNA]</scope>
    <source>
        <strain evidence="5">DSM 100886 HEG_-6_39</strain>
    </source>
</reference>
<keyword evidence="5" id="KW-1185">Reference proteome</keyword>
<dbReference type="SUPFAM" id="SSF49464">
    <property type="entry name" value="Carboxypeptidase regulatory domain-like"/>
    <property type="match status" value="1"/>
</dbReference>